<evidence type="ECO:0000313" key="3">
    <source>
        <dbReference type="Proteomes" id="UP000661858"/>
    </source>
</evidence>
<gene>
    <name evidence="2" type="ORF">JK359_33185</name>
</gene>
<organism evidence="2 3">
    <name type="scientific">Streptomyces actinomycinicus</name>
    <dbReference type="NCBI Taxonomy" id="1695166"/>
    <lineage>
        <taxon>Bacteria</taxon>
        <taxon>Bacillati</taxon>
        <taxon>Actinomycetota</taxon>
        <taxon>Actinomycetes</taxon>
        <taxon>Kitasatosporales</taxon>
        <taxon>Streptomycetaceae</taxon>
        <taxon>Streptomyces</taxon>
    </lineage>
</organism>
<keyword evidence="1" id="KW-0812">Transmembrane</keyword>
<keyword evidence="1" id="KW-0472">Membrane</keyword>
<proteinExistence type="predicted"/>
<evidence type="ECO:0000256" key="1">
    <source>
        <dbReference type="SAM" id="Phobius"/>
    </source>
</evidence>
<evidence type="ECO:0000313" key="2">
    <source>
        <dbReference type="EMBL" id="MBL1086762.1"/>
    </source>
</evidence>
<keyword evidence="1" id="KW-1133">Transmembrane helix</keyword>
<comment type="caution">
    <text evidence="2">The sequence shown here is derived from an EMBL/GenBank/DDBJ whole genome shotgun (WGS) entry which is preliminary data.</text>
</comment>
<dbReference type="RefSeq" id="WP_201843317.1">
    <property type="nucleotide sequence ID" value="NZ_JAERRK010000025.1"/>
</dbReference>
<accession>A0A937EQN3</accession>
<protein>
    <submittedName>
        <fullName evidence="2">Uncharacterized protein</fullName>
    </submittedName>
</protein>
<keyword evidence="3" id="KW-1185">Reference proteome</keyword>
<reference evidence="2" key="1">
    <citation type="submission" date="2021-01" db="EMBL/GenBank/DDBJ databases">
        <title>WGS of actinomycetes isolated from Thailand.</title>
        <authorList>
            <person name="Thawai C."/>
        </authorList>
    </citation>
    <scope>NUCLEOTIDE SEQUENCE</scope>
    <source>
        <strain evidence="2">RCU-197</strain>
    </source>
</reference>
<sequence>MPDNRKSRQHQHKTKQRRLWLRSLVRTTGHSFLRGAAGAMGASVAGWIIWWIQQH</sequence>
<dbReference type="Proteomes" id="UP000661858">
    <property type="component" value="Unassembled WGS sequence"/>
</dbReference>
<dbReference type="AlphaFoldDB" id="A0A937EQN3"/>
<name>A0A937EQN3_9ACTN</name>
<feature type="transmembrane region" description="Helical" evidence="1">
    <location>
        <begin position="32"/>
        <end position="52"/>
    </location>
</feature>
<dbReference type="EMBL" id="JAERRK010000025">
    <property type="protein sequence ID" value="MBL1086762.1"/>
    <property type="molecule type" value="Genomic_DNA"/>
</dbReference>